<dbReference type="PANTHER" id="PTHR43008">
    <property type="entry name" value="BENZIL REDUCTASE"/>
    <property type="match status" value="1"/>
</dbReference>
<dbReference type="Pfam" id="PF00106">
    <property type="entry name" value="adh_short"/>
    <property type="match status" value="1"/>
</dbReference>
<comment type="similarity">
    <text evidence="1">Belongs to the short-chain dehydrogenases/reductases (SDR) family.</text>
</comment>
<evidence type="ECO:0000313" key="4">
    <source>
        <dbReference type="Proteomes" id="UP000235786"/>
    </source>
</evidence>
<accession>A0A2J6S7Z8</accession>
<keyword evidence="2" id="KW-0560">Oxidoreductase</keyword>
<dbReference type="GO" id="GO:0050664">
    <property type="term" value="F:oxidoreductase activity, acting on NAD(P)H, oxygen as acceptor"/>
    <property type="evidence" value="ECO:0007669"/>
    <property type="project" value="TreeGrafter"/>
</dbReference>
<reference evidence="3 4" key="1">
    <citation type="submission" date="2016-04" db="EMBL/GenBank/DDBJ databases">
        <title>A degradative enzymes factory behind the ericoid mycorrhizal symbiosis.</title>
        <authorList>
            <consortium name="DOE Joint Genome Institute"/>
            <person name="Martino E."/>
            <person name="Morin E."/>
            <person name="Grelet G."/>
            <person name="Kuo A."/>
            <person name="Kohler A."/>
            <person name="Daghino S."/>
            <person name="Barry K."/>
            <person name="Choi C."/>
            <person name="Cichocki N."/>
            <person name="Clum A."/>
            <person name="Copeland A."/>
            <person name="Hainaut M."/>
            <person name="Haridas S."/>
            <person name="Labutti K."/>
            <person name="Lindquist E."/>
            <person name="Lipzen A."/>
            <person name="Khouja H.-R."/>
            <person name="Murat C."/>
            <person name="Ohm R."/>
            <person name="Olson A."/>
            <person name="Spatafora J."/>
            <person name="Veneault-Fourrey C."/>
            <person name="Henrissat B."/>
            <person name="Grigoriev I."/>
            <person name="Martin F."/>
            <person name="Perotto S."/>
        </authorList>
    </citation>
    <scope>NUCLEOTIDE SEQUENCE [LARGE SCALE GENOMIC DNA]</scope>
    <source>
        <strain evidence="3 4">F</strain>
    </source>
</reference>
<dbReference type="CDD" id="cd05233">
    <property type="entry name" value="SDR_c"/>
    <property type="match status" value="1"/>
</dbReference>
<dbReference type="PANTHER" id="PTHR43008:SF4">
    <property type="entry name" value="CHAIN DEHYDROGENASE, PUTATIVE (AFU_ORTHOLOGUE AFUA_4G08710)-RELATED"/>
    <property type="match status" value="1"/>
</dbReference>
<proteinExistence type="inferred from homology"/>
<dbReference type="GO" id="GO:0016616">
    <property type="term" value="F:oxidoreductase activity, acting on the CH-OH group of donors, NAD or NADP as acceptor"/>
    <property type="evidence" value="ECO:0007669"/>
    <property type="project" value="UniProtKB-ARBA"/>
</dbReference>
<dbReference type="Pfam" id="PF13561">
    <property type="entry name" value="adh_short_C2"/>
    <property type="match status" value="1"/>
</dbReference>
<evidence type="ECO:0000256" key="2">
    <source>
        <dbReference type="ARBA" id="ARBA00023002"/>
    </source>
</evidence>
<dbReference type="AlphaFoldDB" id="A0A2J6S7Z8"/>
<dbReference type="InterPro" id="IPR002347">
    <property type="entry name" value="SDR_fam"/>
</dbReference>
<dbReference type="PRINTS" id="PR00081">
    <property type="entry name" value="GDHRDH"/>
</dbReference>
<name>A0A2J6S7Z8_HYAVF</name>
<dbReference type="STRING" id="1149755.A0A2J6S7Z8"/>
<gene>
    <name evidence="3" type="ORF">L207DRAFT_507731</name>
</gene>
<evidence type="ECO:0000256" key="1">
    <source>
        <dbReference type="ARBA" id="ARBA00006484"/>
    </source>
</evidence>
<dbReference type="InterPro" id="IPR036291">
    <property type="entry name" value="NAD(P)-bd_dom_sf"/>
</dbReference>
<protein>
    <submittedName>
        <fullName evidence="3">NAD(P)-binding protein</fullName>
    </submittedName>
</protein>
<dbReference type="Proteomes" id="UP000235786">
    <property type="component" value="Unassembled WGS sequence"/>
</dbReference>
<organism evidence="3 4">
    <name type="scientific">Hyaloscypha variabilis (strain UAMH 11265 / GT02V1 / F)</name>
    <name type="common">Meliniomyces variabilis</name>
    <dbReference type="NCBI Taxonomy" id="1149755"/>
    <lineage>
        <taxon>Eukaryota</taxon>
        <taxon>Fungi</taxon>
        <taxon>Dikarya</taxon>
        <taxon>Ascomycota</taxon>
        <taxon>Pezizomycotina</taxon>
        <taxon>Leotiomycetes</taxon>
        <taxon>Helotiales</taxon>
        <taxon>Hyaloscyphaceae</taxon>
        <taxon>Hyaloscypha</taxon>
        <taxon>Hyaloscypha variabilis</taxon>
    </lineage>
</organism>
<keyword evidence="4" id="KW-1185">Reference proteome</keyword>
<dbReference type="Gene3D" id="3.40.50.720">
    <property type="entry name" value="NAD(P)-binding Rossmann-like Domain"/>
    <property type="match status" value="1"/>
</dbReference>
<dbReference type="SUPFAM" id="SSF51735">
    <property type="entry name" value="NAD(P)-binding Rossmann-fold domains"/>
    <property type="match status" value="1"/>
</dbReference>
<dbReference type="OrthoDB" id="5840532at2759"/>
<dbReference type="EMBL" id="KZ613939">
    <property type="protein sequence ID" value="PMD46887.1"/>
    <property type="molecule type" value="Genomic_DNA"/>
</dbReference>
<sequence length="293" mass="29734">MSKISSIGIPTFDQMSQPPSRKVLVIIGAGGMGLPLARRLGSGRHILLGDFSPTVLSAALTTLHNEGHTATSQTLDIASYTSVFSLAATASALGPIAAIIHTAGVAPGSATAKQIFEINLLGTANVIQAFLPVVDAGTSLVCIASMAGSMVPLSSSLETHLATASLDTLLQHAEINVENEDPGMAYGMSKRGNQLRVQSAAKSWGRKGARVNSVSPGIISTALVQGQLAAPGGDRMREMIEGSAVGKIGTVGDVEGVVAFLVGEEAKFVTGVDLLVDGGGSGGMGVVRMGFGI</sequence>
<evidence type="ECO:0000313" key="3">
    <source>
        <dbReference type="EMBL" id="PMD46887.1"/>
    </source>
</evidence>